<feature type="transmembrane region" description="Helical" evidence="1">
    <location>
        <begin position="36"/>
        <end position="57"/>
    </location>
</feature>
<feature type="transmembrane region" description="Helical" evidence="1">
    <location>
        <begin position="98"/>
        <end position="119"/>
    </location>
</feature>
<organism evidence="2 3">
    <name type="scientific">Roseateles depolymerans</name>
    <dbReference type="NCBI Taxonomy" id="76731"/>
    <lineage>
        <taxon>Bacteria</taxon>
        <taxon>Pseudomonadati</taxon>
        <taxon>Pseudomonadota</taxon>
        <taxon>Betaproteobacteria</taxon>
        <taxon>Burkholderiales</taxon>
        <taxon>Sphaerotilaceae</taxon>
        <taxon>Roseateles</taxon>
    </lineage>
</organism>
<protein>
    <recommendedName>
        <fullName evidence="4">Tat pathway signal sequence</fullName>
    </recommendedName>
</protein>
<name>A0A2W5DMV2_9BURK</name>
<evidence type="ECO:0008006" key="4">
    <source>
        <dbReference type="Google" id="ProtNLM"/>
    </source>
</evidence>
<evidence type="ECO:0000313" key="2">
    <source>
        <dbReference type="EMBL" id="PZP33245.1"/>
    </source>
</evidence>
<dbReference type="InterPro" id="IPR046730">
    <property type="entry name" value="DUF6622"/>
</dbReference>
<feature type="transmembrane region" description="Helical" evidence="1">
    <location>
        <begin position="6"/>
        <end position="24"/>
    </location>
</feature>
<keyword evidence="1" id="KW-0472">Membrane</keyword>
<keyword evidence="1" id="KW-1133">Transmembrane helix</keyword>
<evidence type="ECO:0000313" key="3">
    <source>
        <dbReference type="Proteomes" id="UP000249633"/>
    </source>
</evidence>
<dbReference type="EMBL" id="QFOD01000006">
    <property type="protein sequence ID" value="PZP33245.1"/>
    <property type="molecule type" value="Genomic_DNA"/>
</dbReference>
<reference evidence="2 3" key="1">
    <citation type="submission" date="2017-08" db="EMBL/GenBank/DDBJ databases">
        <title>Infants hospitalized years apart are colonized by the same room-sourced microbial strains.</title>
        <authorList>
            <person name="Brooks B."/>
            <person name="Olm M.R."/>
            <person name="Firek B.A."/>
            <person name="Baker R."/>
            <person name="Thomas B.C."/>
            <person name="Morowitz M.J."/>
            <person name="Banfield J.F."/>
        </authorList>
    </citation>
    <scope>NUCLEOTIDE SEQUENCE [LARGE SCALE GENOMIC DNA]</scope>
    <source>
        <strain evidence="2">S2_012_000_R2_81</strain>
    </source>
</reference>
<dbReference type="AlphaFoldDB" id="A0A2W5DMV2"/>
<dbReference type="Pfam" id="PF20327">
    <property type="entry name" value="DUF6622"/>
    <property type="match status" value="1"/>
</dbReference>
<dbReference type="Proteomes" id="UP000249633">
    <property type="component" value="Unassembled WGS sequence"/>
</dbReference>
<accession>A0A2W5DMV2</accession>
<gene>
    <name evidence="2" type="ORF">DI603_07650</name>
</gene>
<comment type="caution">
    <text evidence="2">The sequence shown here is derived from an EMBL/GenBank/DDBJ whole genome shotgun (WGS) entry which is preliminary data.</text>
</comment>
<keyword evidence="1" id="KW-0812">Transmembrane</keyword>
<evidence type="ECO:0000256" key="1">
    <source>
        <dbReference type="SAM" id="Phobius"/>
    </source>
</evidence>
<proteinExistence type="predicted"/>
<feature type="transmembrane region" description="Helical" evidence="1">
    <location>
        <begin position="125"/>
        <end position="148"/>
    </location>
</feature>
<feature type="transmembrane region" description="Helical" evidence="1">
    <location>
        <begin position="63"/>
        <end position="86"/>
    </location>
</feature>
<sequence length="162" mass="16657">MNATASSLPLWPFIILAALVALGWRQSRERLVRPGTLARVALVMLALSLYGVTSAFGAALLPVLAWALGFAAALGPAGAVFAPRGLSREGEAVRLPGSWLPMALMLGIFLTRFALGMATGTGSPLLHQAAFIATVSAALGLFSGAFAARARAVGRCARIAQA</sequence>